<dbReference type="InterPro" id="IPR003754">
    <property type="entry name" value="4pyrrol_synth_uPrphyn_synth"/>
</dbReference>
<comment type="function">
    <text evidence="6 9">Catalyzes cyclization of the linear tetrapyrrole, hydroxymethylbilane, to the macrocyclic uroporphyrinogen III.</text>
</comment>
<dbReference type="SUPFAM" id="SSF69618">
    <property type="entry name" value="HemD-like"/>
    <property type="match status" value="1"/>
</dbReference>
<keyword evidence="12" id="KW-1185">Reference proteome</keyword>
<keyword evidence="4 9" id="KW-0456">Lyase</keyword>
<sequence length="240" mass="25993">MKLLLTRPAGRNDAMIGSLKQREIPFMETPLLQISTIAAPQLNQQLAAADIVIFISTNAVTCAQTSVSHWPTTAQYYAVGQATTQALAALGITAHSTPLDNQQTEGLLSLDGLQPAVVKGKRIVIVRGVGGRETLAQQLQTFGAQLQYCEVYQRQCPPYDSQTLVKSWRDFGIDTIVITSGEALVNLINLVTKENFSWLLACHIIVPSIRVEQQANKSGFRYITNAGAANDQAVLAALSL</sequence>
<comment type="caution">
    <text evidence="11">The sequence shown here is derived from an EMBL/GenBank/DDBJ whole genome shotgun (WGS) entry which is preliminary data.</text>
</comment>
<dbReference type="CDD" id="cd06578">
    <property type="entry name" value="HemD"/>
    <property type="match status" value="1"/>
</dbReference>
<dbReference type="Proteomes" id="UP001201549">
    <property type="component" value="Unassembled WGS sequence"/>
</dbReference>
<dbReference type="EC" id="4.2.1.75" evidence="3 9"/>
<reference evidence="12" key="2">
    <citation type="submission" date="2023-07" db="EMBL/GenBank/DDBJ databases">
        <title>Shewanella mangrovi sp. nov., an acetaldehyde- degrading bacterium isolated from mangrove sediment.</title>
        <authorList>
            <person name="Liu Y."/>
        </authorList>
    </citation>
    <scope>NUCLEOTIDE SEQUENCE [LARGE SCALE GENOMIC DNA]</scope>
    <source>
        <strain evidence="12">C32</strain>
    </source>
</reference>
<evidence type="ECO:0000259" key="10">
    <source>
        <dbReference type="Pfam" id="PF02602"/>
    </source>
</evidence>
<evidence type="ECO:0000256" key="1">
    <source>
        <dbReference type="ARBA" id="ARBA00004772"/>
    </source>
</evidence>
<organism evidence="11 12">
    <name type="scientific">Shewanella electrica</name>
    <dbReference type="NCBI Taxonomy" id="515560"/>
    <lineage>
        <taxon>Bacteria</taxon>
        <taxon>Pseudomonadati</taxon>
        <taxon>Pseudomonadota</taxon>
        <taxon>Gammaproteobacteria</taxon>
        <taxon>Alteromonadales</taxon>
        <taxon>Shewanellaceae</taxon>
        <taxon>Shewanella</taxon>
    </lineage>
</organism>
<dbReference type="PANTHER" id="PTHR38042">
    <property type="entry name" value="UROPORPHYRINOGEN-III SYNTHASE, CHLOROPLASTIC"/>
    <property type="match status" value="1"/>
</dbReference>
<accession>A0ABT2FIM6</accession>
<comment type="similarity">
    <text evidence="2 9">Belongs to the uroporphyrinogen-III synthase family.</text>
</comment>
<evidence type="ECO:0000313" key="12">
    <source>
        <dbReference type="Proteomes" id="UP001201549"/>
    </source>
</evidence>
<dbReference type="InterPro" id="IPR036108">
    <property type="entry name" value="4pyrrol_syn_uPrphyn_synt_sf"/>
</dbReference>
<protein>
    <recommendedName>
        <fullName evidence="7 9">Uroporphyrinogen-III synthase</fullName>
        <ecNumber evidence="3 9">4.2.1.75</ecNumber>
    </recommendedName>
</protein>
<reference evidence="11 12" key="1">
    <citation type="submission" date="2022-02" db="EMBL/GenBank/DDBJ databases">
        <authorList>
            <person name="Zhuang L."/>
        </authorList>
    </citation>
    <scope>NUCLEOTIDE SEQUENCE [LARGE SCALE GENOMIC DNA]</scope>
    <source>
        <strain evidence="11 12">C32</strain>
    </source>
</reference>
<evidence type="ECO:0000256" key="6">
    <source>
        <dbReference type="ARBA" id="ARBA00037589"/>
    </source>
</evidence>
<evidence type="ECO:0000256" key="9">
    <source>
        <dbReference type="RuleBase" id="RU366031"/>
    </source>
</evidence>
<comment type="pathway">
    <text evidence="1 9">Porphyrin-containing compound metabolism; protoporphyrin-IX biosynthesis; coproporphyrinogen-III from 5-aminolevulinate: step 3/4.</text>
</comment>
<evidence type="ECO:0000256" key="5">
    <source>
        <dbReference type="ARBA" id="ARBA00023244"/>
    </source>
</evidence>
<dbReference type="InterPro" id="IPR039793">
    <property type="entry name" value="UROS/Hem4"/>
</dbReference>
<name>A0ABT2FIM6_9GAMM</name>
<evidence type="ECO:0000256" key="8">
    <source>
        <dbReference type="ARBA" id="ARBA00048617"/>
    </source>
</evidence>
<feature type="domain" description="Tetrapyrrole biosynthesis uroporphyrinogen III synthase" evidence="10">
    <location>
        <begin position="15"/>
        <end position="226"/>
    </location>
</feature>
<evidence type="ECO:0000256" key="3">
    <source>
        <dbReference type="ARBA" id="ARBA00013109"/>
    </source>
</evidence>
<dbReference type="RefSeq" id="WP_238895579.1">
    <property type="nucleotide sequence ID" value="NZ_JAKOGG010000003.1"/>
</dbReference>
<gene>
    <name evidence="11" type="ORF">L9G74_06980</name>
</gene>
<evidence type="ECO:0000256" key="2">
    <source>
        <dbReference type="ARBA" id="ARBA00008133"/>
    </source>
</evidence>
<comment type="catalytic activity">
    <reaction evidence="8 9">
        <text>hydroxymethylbilane = uroporphyrinogen III + H2O</text>
        <dbReference type="Rhea" id="RHEA:18965"/>
        <dbReference type="ChEBI" id="CHEBI:15377"/>
        <dbReference type="ChEBI" id="CHEBI:57308"/>
        <dbReference type="ChEBI" id="CHEBI:57845"/>
        <dbReference type="EC" id="4.2.1.75"/>
    </reaction>
</comment>
<evidence type="ECO:0000256" key="7">
    <source>
        <dbReference type="ARBA" id="ARBA00040167"/>
    </source>
</evidence>
<evidence type="ECO:0000256" key="4">
    <source>
        <dbReference type="ARBA" id="ARBA00023239"/>
    </source>
</evidence>
<keyword evidence="5 9" id="KW-0627">Porphyrin biosynthesis</keyword>
<proteinExistence type="inferred from homology"/>
<dbReference type="Pfam" id="PF02602">
    <property type="entry name" value="HEM4"/>
    <property type="match status" value="1"/>
</dbReference>
<dbReference type="PANTHER" id="PTHR38042:SF1">
    <property type="entry name" value="UROPORPHYRINOGEN-III SYNTHASE, CHLOROPLASTIC"/>
    <property type="match status" value="1"/>
</dbReference>
<evidence type="ECO:0000313" key="11">
    <source>
        <dbReference type="EMBL" id="MCS4556177.1"/>
    </source>
</evidence>
<dbReference type="EMBL" id="JAKOGG010000003">
    <property type="protein sequence ID" value="MCS4556177.1"/>
    <property type="molecule type" value="Genomic_DNA"/>
</dbReference>
<dbReference type="Gene3D" id="3.40.50.10090">
    <property type="match status" value="2"/>
</dbReference>